<evidence type="ECO:0008006" key="3">
    <source>
        <dbReference type="Google" id="ProtNLM"/>
    </source>
</evidence>
<gene>
    <name evidence="2" type="ordered locus">gbs1968</name>
</gene>
<accession>Q8E2Z5</accession>
<feature type="transmembrane region" description="Helical" evidence="1">
    <location>
        <begin position="6"/>
        <end position="25"/>
    </location>
</feature>
<name>Q8E2Z5_STRA3</name>
<protein>
    <recommendedName>
        <fullName evidence="3">DUF1433 domain-containing protein</fullName>
    </recommendedName>
</protein>
<dbReference type="AlphaFoldDB" id="Q8E2Z5"/>
<reference evidence="2" key="1">
    <citation type="journal article" date="2002" name="Mol. Microbiol.">
        <title>Genome sequence of Streptococcus agalactiae, a pathogen causing invasive neonatal disease.</title>
        <authorList>
            <person name="Glaser P."/>
            <person name="Rusniok C."/>
            <person name="Buchrieser C."/>
            <person name="Chevalier F."/>
            <person name="Frangeul L."/>
            <person name="Msadek T."/>
            <person name="Zouine M."/>
            <person name="Couve E."/>
            <person name="Lalioui L."/>
            <person name="Poyart C."/>
            <person name="Trieu-Cuot P."/>
            <person name="Kunst F."/>
        </authorList>
    </citation>
    <scope>NUCLEOTIDE SEQUENCE [LARGE SCALE GENOMIC DNA]</scope>
    <source>
        <strain evidence="2">NEM316</strain>
    </source>
</reference>
<dbReference type="EMBL" id="AL766855">
    <property type="protein sequence ID" value="CAD47627.1"/>
    <property type="molecule type" value="Genomic_DNA"/>
</dbReference>
<dbReference type="KEGG" id="san:gbs1968"/>
<dbReference type="Proteomes" id="UP000000823">
    <property type="component" value="Chromosome"/>
</dbReference>
<proteinExistence type="predicted"/>
<evidence type="ECO:0000256" key="1">
    <source>
        <dbReference type="SAM" id="Phobius"/>
    </source>
</evidence>
<evidence type="ECO:0000313" key="2">
    <source>
        <dbReference type="EMBL" id="CAD47627.1"/>
    </source>
</evidence>
<sequence length="130" mass="15021">MKKRIWYLIIIITVILGGLAMKNLFATTEASSRKQEQDRVVKYIKQHVELTNGDQIKKVEFIDFQKNEMTGTWGISTKINEQFSISFSEDRIGGKLRALGYQPNEIGFSKDINSNNQNVNDIEVIYMKEE</sequence>
<keyword evidence="1" id="KW-0812">Transmembrane</keyword>
<keyword evidence="1" id="KW-1133">Transmembrane helix</keyword>
<organism evidence="2">
    <name type="scientific">Streptococcus agalactiae serotype III (strain NEM316)</name>
    <dbReference type="NCBI Taxonomy" id="211110"/>
    <lineage>
        <taxon>Bacteria</taxon>
        <taxon>Bacillati</taxon>
        <taxon>Bacillota</taxon>
        <taxon>Bacilli</taxon>
        <taxon>Lactobacillales</taxon>
        <taxon>Streptococcaceae</taxon>
        <taxon>Streptococcus</taxon>
    </lineage>
</organism>
<keyword evidence="1" id="KW-0472">Membrane</keyword>
<dbReference type="HOGENOM" id="CLU_151996_0_0_9"/>